<feature type="transmembrane region" description="Helical" evidence="1">
    <location>
        <begin position="307"/>
        <end position="328"/>
    </location>
</feature>
<dbReference type="RefSeq" id="WP_074645296.1">
    <property type="nucleotide sequence ID" value="NZ_FOFU01000011.1"/>
</dbReference>
<keyword evidence="4" id="KW-1185">Reference proteome</keyword>
<sequence>MTNKSFQRYSNFELLRLILITFVIILHYNGFVCNILTLTEDSSLLIKYTTRLGESFSICAVNTFVILSGYFLCNKTVVSIKKIFNIFIPVIFYSVFIYLIKILVGINNFSFHPFIGSFIPRNYYAWFYCTVFILSPFLNLITKQLSVKEYNIFILIILILFSIIPTLEDFICDTLNISTSGISPISLLGNSNGYTLINFILCYFIGSSIKKFNPNISILNSLICYIFLSIIILLETKYNSSHSFDYCNIFIILQSFFLFCFFKNISFYSKSINFLSKSVWGIFLIHDTILGYFSSFFNLQYIAKSNLLIFLFYSLFFIILTFITSIIFDRIFDLLLKPIYFLINKNRVFSVDICANKASEEL</sequence>
<evidence type="ECO:0000259" key="2">
    <source>
        <dbReference type="Pfam" id="PF01757"/>
    </source>
</evidence>
<evidence type="ECO:0000256" key="1">
    <source>
        <dbReference type="SAM" id="Phobius"/>
    </source>
</evidence>
<dbReference type="InterPro" id="IPR002656">
    <property type="entry name" value="Acyl_transf_3_dom"/>
</dbReference>
<reference evidence="3 4" key="1">
    <citation type="submission" date="2016-10" db="EMBL/GenBank/DDBJ databases">
        <authorList>
            <person name="de Groot N.N."/>
        </authorList>
    </citation>
    <scope>NUCLEOTIDE SEQUENCE [LARGE SCALE GENOMIC DNA]</scope>
    <source>
        <strain evidence="3 4">B25</strain>
    </source>
</reference>
<feature type="transmembrane region" description="Helical" evidence="1">
    <location>
        <begin position="123"/>
        <end position="141"/>
    </location>
</feature>
<feature type="transmembrane region" description="Helical" evidence="1">
    <location>
        <begin position="84"/>
        <end position="103"/>
    </location>
</feature>
<dbReference type="Pfam" id="PF01757">
    <property type="entry name" value="Acyl_transf_3"/>
    <property type="match status" value="1"/>
</dbReference>
<dbReference type="GO" id="GO:0016747">
    <property type="term" value="F:acyltransferase activity, transferring groups other than amino-acyl groups"/>
    <property type="evidence" value="ECO:0007669"/>
    <property type="project" value="InterPro"/>
</dbReference>
<feature type="transmembrane region" description="Helical" evidence="1">
    <location>
        <begin position="150"/>
        <end position="167"/>
    </location>
</feature>
<dbReference type="OrthoDB" id="1082824at2"/>
<accession>A0A1H9J4I5</accession>
<keyword evidence="3" id="KW-0808">Transferase</keyword>
<feature type="transmembrane region" description="Helical" evidence="1">
    <location>
        <begin position="12"/>
        <end position="32"/>
    </location>
</feature>
<keyword evidence="3" id="KW-0012">Acyltransferase</keyword>
<feature type="transmembrane region" description="Helical" evidence="1">
    <location>
        <begin position="187"/>
        <end position="206"/>
    </location>
</feature>
<organism evidence="3 4">
    <name type="scientific">Treponema bryantii</name>
    <dbReference type="NCBI Taxonomy" id="163"/>
    <lineage>
        <taxon>Bacteria</taxon>
        <taxon>Pseudomonadati</taxon>
        <taxon>Spirochaetota</taxon>
        <taxon>Spirochaetia</taxon>
        <taxon>Spirochaetales</taxon>
        <taxon>Treponemataceae</taxon>
        <taxon>Treponema</taxon>
    </lineage>
</organism>
<feature type="transmembrane region" description="Helical" evidence="1">
    <location>
        <begin position="218"/>
        <end position="234"/>
    </location>
</feature>
<feature type="transmembrane region" description="Helical" evidence="1">
    <location>
        <begin position="279"/>
        <end position="301"/>
    </location>
</feature>
<feature type="transmembrane region" description="Helical" evidence="1">
    <location>
        <begin position="246"/>
        <end position="267"/>
    </location>
</feature>
<keyword evidence="1" id="KW-0812">Transmembrane</keyword>
<dbReference type="AlphaFoldDB" id="A0A1H9J4I5"/>
<evidence type="ECO:0000313" key="3">
    <source>
        <dbReference type="EMBL" id="SEQ81733.1"/>
    </source>
</evidence>
<feature type="transmembrane region" description="Helical" evidence="1">
    <location>
        <begin position="52"/>
        <end position="72"/>
    </location>
</feature>
<feature type="domain" description="Acyltransferase 3" evidence="2">
    <location>
        <begin position="11"/>
        <end position="325"/>
    </location>
</feature>
<dbReference type="EMBL" id="FOFU01000011">
    <property type="protein sequence ID" value="SEQ81733.1"/>
    <property type="molecule type" value="Genomic_DNA"/>
</dbReference>
<keyword evidence="1" id="KW-1133">Transmembrane helix</keyword>
<evidence type="ECO:0000313" key="4">
    <source>
        <dbReference type="Proteomes" id="UP000182360"/>
    </source>
</evidence>
<name>A0A1H9J4I5_9SPIR</name>
<dbReference type="Proteomes" id="UP000182360">
    <property type="component" value="Unassembled WGS sequence"/>
</dbReference>
<protein>
    <submittedName>
        <fullName evidence="3">Surface polysaccharide O-acyltransferase, integral membrane enzyme</fullName>
    </submittedName>
</protein>
<proteinExistence type="predicted"/>
<keyword evidence="1" id="KW-0472">Membrane</keyword>
<gene>
    <name evidence="3" type="ORF">SAMN04487977_11172</name>
</gene>